<feature type="domain" description="Protein kinase" evidence="8">
    <location>
        <begin position="15"/>
        <end position="270"/>
    </location>
</feature>
<dbReference type="InterPro" id="IPR008271">
    <property type="entry name" value="Ser/Thr_kinase_AS"/>
</dbReference>
<evidence type="ECO:0000259" key="8">
    <source>
        <dbReference type="PROSITE" id="PS50011"/>
    </source>
</evidence>
<dbReference type="SUPFAM" id="SSF56112">
    <property type="entry name" value="Protein kinase-like (PK-like)"/>
    <property type="match status" value="1"/>
</dbReference>
<feature type="compositionally biased region" description="Low complexity" evidence="6">
    <location>
        <begin position="307"/>
        <end position="325"/>
    </location>
</feature>
<evidence type="ECO:0000256" key="5">
    <source>
        <dbReference type="ARBA" id="ARBA00022840"/>
    </source>
</evidence>
<feature type="transmembrane region" description="Helical" evidence="7">
    <location>
        <begin position="371"/>
        <end position="393"/>
    </location>
</feature>
<feature type="compositionally biased region" description="Pro residues" evidence="6">
    <location>
        <begin position="292"/>
        <end position="306"/>
    </location>
</feature>
<dbReference type="RefSeq" id="WP_089329627.1">
    <property type="nucleotide sequence ID" value="NZ_FZOR01000039.1"/>
</dbReference>
<dbReference type="InterPro" id="IPR000719">
    <property type="entry name" value="Prot_kinase_dom"/>
</dbReference>
<feature type="region of interest" description="Disordered" evidence="6">
    <location>
        <begin position="253"/>
        <end position="362"/>
    </location>
</feature>
<evidence type="ECO:0000256" key="2">
    <source>
        <dbReference type="ARBA" id="ARBA00022679"/>
    </source>
</evidence>
<dbReference type="PROSITE" id="PS00108">
    <property type="entry name" value="PROTEIN_KINASE_ST"/>
    <property type="match status" value="1"/>
</dbReference>
<dbReference type="CDD" id="cd14014">
    <property type="entry name" value="STKc_PknB_like"/>
    <property type="match status" value="1"/>
</dbReference>
<dbReference type="AlphaFoldDB" id="A0A239NDX8"/>
<keyword evidence="9" id="KW-0723">Serine/threonine-protein kinase</keyword>
<keyword evidence="3" id="KW-0547">Nucleotide-binding</keyword>
<sequence>MQPLEPDDPRQIGAYPVTARIGEGGQGVVYLGTAEDGAQVAVKLFHAHLSSDLGTLSALDMFTRELEAAKHVARFCTAQVLDSGTAGNRRYIVSEYVDGPPLSRVVTEQGPRSGSALDRLAVATATALVALHDAGIIHRDFKPHNVLIGTDGARVIDFGISRALSGAQTMVSRAVGTPAYMAPEQLEPGELTPAADVFAWASTMAFAATGRPPFGNESVPIVFNRIANAEPDLRGVEEPLRGLLVECFAKDPARRPSAQDVLDRLVRPGRAPSPPPPGTMRPPVPAAALLPPSVPSAGPPSPPASPPASSSPAASASPAADQSPAAAPPPAGESTVHTPPAAAAPGPPAPPAAGRVDSVTAPHGGGRQAKIALIGGGAAVAAVVAVVFGVAWLSRDEPAKPDASVAVNGSAAPATTQPGAPVEAGSGAGTRSPSPSASTSAGPSQPGSERSPSKSAGPSRAPSATPKRSPKLVRVELGPGRFTAYCVELGWEWVEYRETPSPGAYCVMRKGDTMKLSAAQLDAGCQWRYGDSRARHFFKGKSNYCYAMKPAS</sequence>
<dbReference type="OrthoDB" id="3915799at2"/>
<feature type="compositionally biased region" description="Pro residues" evidence="6">
    <location>
        <begin position="271"/>
        <end position="285"/>
    </location>
</feature>
<dbReference type="Gene3D" id="3.30.200.20">
    <property type="entry name" value="Phosphorylase Kinase, domain 1"/>
    <property type="match status" value="1"/>
</dbReference>
<keyword evidence="7" id="KW-0812">Transmembrane</keyword>
<dbReference type="GO" id="GO:0005524">
    <property type="term" value="F:ATP binding"/>
    <property type="evidence" value="ECO:0007669"/>
    <property type="project" value="UniProtKB-KW"/>
</dbReference>
<dbReference type="EC" id="2.7.11.1" evidence="1"/>
<keyword evidence="4 9" id="KW-0418">Kinase</keyword>
<dbReference type="InterPro" id="IPR050660">
    <property type="entry name" value="NEK_Ser/Thr_kinase"/>
</dbReference>
<proteinExistence type="predicted"/>
<evidence type="ECO:0000313" key="9">
    <source>
        <dbReference type="EMBL" id="SNT52488.1"/>
    </source>
</evidence>
<keyword evidence="5" id="KW-0067">ATP-binding</keyword>
<evidence type="ECO:0000256" key="3">
    <source>
        <dbReference type="ARBA" id="ARBA00022741"/>
    </source>
</evidence>
<evidence type="ECO:0000256" key="6">
    <source>
        <dbReference type="SAM" id="MobiDB-lite"/>
    </source>
</evidence>
<dbReference type="InterPro" id="IPR011009">
    <property type="entry name" value="Kinase-like_dom_sf"/>
</dbReference>
<keyword evidence="7" id="KW-1133">Transmembrane helix</keyword>
<dbReference type="PROSITE" id="PS50011">
    <property type="entry name" value="PROTEIN_KINASE_DOM"/>
    <property type="match status" value="1"/>
</dbReference>
<dbReference type="PANTHER" id="PTHR43671:SF13">
    <property type="entry name" value="SERINE_THREONINE-PROTEIN KINASE NEK2"/>
    <property type="match status" value="1"/>
</dbReference>
<name>A0A239NDX8_9ACTN</name>
<dbReference type="EMBL" id="FZOR01000039">
    <property type="protein sequence ID" value="SNT52488.1"/>
    <property type="molecule type" value="Genomic_DNA"/>
</dbReference>
<evidence type="ECO:0000256" key="1">
    <source>
        <dbReference type="ARBA" id="ARBA00012513"/>
    </source>
</evidence>
<evidence type="ECO:0000313" key="10">
    <source>
        <dbReference type="Proteomes" id="UP000198318"/>
    </source>
</evidence>
<evidence type="ECO:0000256" key="7">
    <source>
        <dbReference type="SAM" id="Phobius"/>
    </source>
</evidence>
<reference evidence="9 10" key="1">
    <citation type="submission" date="2017-06" db="EMBL/GenBank/DDBJ databases">
        <authorList>
            <person name="Kim H.J."/>
            <person name="Triplett B.A."/>
        </authorList>
    </citation>
    <scope>NUCLEOTIDE SEQUENCE [LARGE SCALE GENOMIC DNA]</scope>
    <source>
        <strain evidence="9 10">DSM 44715</strain>
    </source>
</reference>
<gene>
    <name evidence="9" type="ORF">SAMN05443665_103917</name>
</gene>
<dbReference type="PANTHER" id="PTHR43671">
    <property type="entry name" value="SERINE/THREONINE-PROTEIN KINASE NEK"/>
    <property type="match status" value="1"/>
</dbReference>
<keyword evidence="7" id="KW-0472">Membrane</keyword>
<feature type="region of interest" description="Disordered" evidence="6">
    <location>
        <begin position="400"/>
        <end position="471"/>
    </location>
</feature>
<accession>A0A239NDX8</accession>
<dbReference type="Gene3D" id="1.10.510.10">
    <property type="entry name" value="Transferase(Phosphotransferase) domain 1"/>
    <property type="match status" value="1"/>
</dbReference>
<organism evidence="9 10">
    <name type="scientific">Actinomadura meyerae</name>
    <dbReference type="NCBI Taxonomy" id="240840"/>
    <lineage>
        <taxon>Bacteria</taxon>
        <taxon>Bacillati</taxon>
        <taxon>Actinomycetota</taxon>
        <taxon>Actinomycetes</taxon>
        <taxon>Streptosporangiales</taxon>
        <taxon>Thermomonosporaceae</taxon>
        <taxon>Actinomadura</taxon>
    </lineage>
</organism>
<protein>
    <recommendedName>
        <fullName evidence="1">non-specific serine/threonine protein kinase</fullName>
        <ecNumber evidence="1">2.7.11.1</ecNumber>
    </recommendedName>
</protein>
<evidence type="ECO:0000256" key="4">
    <source>
        <dbReference type="ARBA" id="ARBA00022777"/>
    </source>
</evidence>
<dbReference type="GO" id="GO:0004674">
    <property type="term" value="F:protein serine/threonine kinase activity"/>
    <property type="evidence" value="ECO:0007669"/>
    <property type="project" value="UniProtKB-KW"/>
</dbReference>
<keyword evidence="2" id="KW-0808">Transferase</keyword>
<feature type="compositionally biased region" description="Low complexity" evidence="6">
    <location>
        <begin position="429"/>
        <end position="448"/>
    </location>
</feature>
<dbReference type="Proteomes" id="UP000198318">
    <property type="component" value="Unassembled WGS sequence"/>
</dbReference>
<dbReference type="Pfam" id="PF00069">
    <property type="entry name" value="Pkinase"/>
    <property type="match status" value="1"/>
</dbReference>
<keyword evidence="10" id="KW-1185">Reference proteome</keyword>